<accession>C3XUF0</accession>
<dbReference type="AlphaFoldDB" id="C3XUF0"/>
<reference evidence="1" key="1">
    <citation type="journal article" date="2008" name="Nature">
        <title>The amphioxus genome and the evolution of the chordate karyotype.</title>
        <authorList>
            <consortium name="US DOE Joint Genome Institute (JGI-PGF)"/>
            <person name="Putnam N.H."/>
            <person name="Butts T."/>
            <person name="Ferrier D.E.K."/>
            <person name="Furlong R.F."/>
            <person name="Hellsten U."/>
            <person name="Kawashima T."/>
            <person name="Robinson-Rechavi M."/>
            <person name="Shoguchi E."/>
            <person name="Terry A."/>
            <person name="Yu J.-K."/>
            <person name="Benito-Gutierrez E.L."/>
            <person name="Dubchak I."/>
            <person name="Garcia-Fernandez J."/>
            <person name="Gibson-Brown J.J."/>
            <person name="Grigoriev I.V."/>
            <person name="Horton A.C."/>
            <person name="de Jong P.J."/>
            <person name="Jurka J."/>
            <person name="Kapitonov V.V."/>
            <person name="Kohara Y."/>
            <person name="Kuroki Y."/>
            <person name="Lindquist E."/>
            <person name="Lucas S."/>
            <person name="Osoegawa K."/>
            <person name="Pennacchio L.A."/>
            <person name="Salamov A.A."/>
            <person name="Satou Y."/>
            <person name="Sauka-Spengler T."/>
            <person name="Schmutz J."/>
            <person name="Shin-I T."/>
            <person name="Toyoda A."/>
            <person name="Bronner-Fraser M."/>
            <person name="Fujiyama A."/>
            <person name="Holland L.Z."/>
            <person name="Holland P.W.H."/>
            <person name="Satoh N."/>
            <person name="Rokhsar D.S."/>
        </authorList>
    </citation>
    <scope>NUCLEOTIDE SEQUENCE [LARGE SCALE GENOMIC DNA]</scope>
    <source>
        <strain evidence="1">S238N-H82</strain>
        <tissue evidence="1">Testes</tissue>
    </source>
</reference>
<dbReference type="EMBL" id="GG666464">
    <property type="protein sequence ID" value="EEN68524.1"/>
    <property type="molecule type" value="Genomic_DNA"/>
</dbReference>
<organism>
    <name type="scientific">Branchiostoma floridae</name>
    <name type="common">Florida lancelet</name>
    <name type="synonym">Amphioxus</name>
    <dbReference type="NCBI Taxonomy" id="7739"/>
    <lineage>
        <taxon>Eukaryota</taxon>
        <taxon>Metazoa</taxon>
        <taxon>Chordata</taxon>
        <taxon>Cephalochordata</taxon>
        <taxon>Leptocardii</taxon>
        <taxon>Amphioxiformes</taxon>
        <taxon>Branchiostomatidae</taxon>
        <taxon>Branchiostoma</taxon>
    </lineage>
</organism>
<proteinExistence type="predicted"/>
<protein>
    <submittedName>
        <fullName evidence="1">Uncharacterized protein</fullName>
    </submittedName>
</protein>
<name>C3XUF0_BRAFL</name>
<sequence>MEAVQTIQQAWDETDLETIRKCISKAGFVDQGAGSPIVAKTGSFTESIQGIWGEGDIGACPESGEGAISVYCHTYHYLKTKQECPGHSTKEVLPTVTIPAARGVN</sequence>
<gene>
    <name evidence="1" type="ORF">BRAFLDRAFT_75363</name>
</gene>
<dbReference type="InParanoid" id="C3XUF0"/>
<evidence type="ECO:0000313" key="1">
    <source>
        <dbReference type="EMBL" id="EEN68524.1"/>
    </source>
</evidence>